<dbReference type="HAMAP" id="MF_00984">
    <property type="entry name" value="SSB"/>
    <property type="match status" value="1"/>
</dbReference>
<dbReference type="GO" id="GO:0009295">
    <property type="term" value="C:nucleoid"/>
    <property type="evidence" value="ECO:0007669"/>
    <property type="project" value="TreeGrafter"/>
</dbReference>
<dbReference type="InterPro" id="IPR000424">
    <property type="entry name" value="Primosome_PriB/ssb"/>
</dbReference>
<dbReference type="PANTHER" id="PTHR10302:SF0">
    <property type="entry name" value="SINGLE-STRANDED DNA-BINDING PROTEIN, MITOCHONDRIAL"/>
    <property type="match status" value="1"/>
</dbReference>
<feature type="region of interest" description="Disordered" evidence="2">
    <location>
        <begin position="108"/>
        <end position="163"/>
    </location>
</feature>
<dbReference type="PANTHER" id="PTHR10302">
    <property type="entry name" value="SINGLE-STRANDED DNA-BINDING PROTEIN"/>
    <property type="match status" value="1"/>
</dbReference>
<keyword evidence="1 3" id="KW-0238">DNA-binding</keyword>
<dbReference type="SUPFAM" id="SSF50249">
    <property type="entry name" value="Nucleic acid-binding proteins"/>
    <property type="match status" value="1"/>
</dbReference>
<dbReference type="CDD" id="cd04496">
    <property type="entry name" value="SSB_OBF"/>
    <property type="match status" value="1"/>
</dbReference>
<sequence>MANDLNVVALVGRLTRESELRYSSGGMAICRFSIAVNRRKRTADNRWEDEANFFDCTMFGKSAESINQYLEKGRQVSILGELRQSRWEQDGQSRSRVEIAVNSLQLLSSSSSSAEGGRSERGRSEQPAARSQGSYGSRPAPQESVPMMDIGGPEQFDDDQIPF</sequence>
<gene>
    <name evidence="3" type="primary">ssb_39</name>
    <name evidence="3" type="ORF">SDC9_138599</name>
</gene>
<organism evidence="3">
    <name type="scientific">bioreactor metagenome</name>
    <dbReference type="NCBI Taxonomy" id="1076179"/>
    <lineage>
        <taxon>unclassified sequences</taxon>
        <taxon>metagenomes</taxon>
        <taxon>ecological metagenomes</taxon>
    </lineage>
</organism>
<name>A0A645DQE0_9ZZZZ</name>
<comment type="caution">
    <text evidence="3">The sequence shown here is derived from an EMBL/GenBank/DDBJ whole genome shotgun (WGS) entry which is preliminary data.</text>
</comment>
<dbReference type="Pfam" id="PF00436">
    <property type="entry name" value="SSB"/>
    <property type="match status" value="1"/>
</dbReference>
<dbReference type="PIRSF" id="PIRSF002070">
    <property type="entry name" value="SSB"/>
    <property type="match status" value="1"/>
</dbReference>
<dbReference type="NCBIfam" id="TIGR00621">
    <property type="entry name" value="ssb"/>
    <property type="match status" value="1"/>
</dbReference>
<dbReference type="EMBL" id="VSSQ01038519">
    <property type="protein sequence ID" value="MPM91469.1"/>
    <property type="molecule type" value="Genomic_DNA"/>
</dbReference>
<dbReference type="GO" id="GO:0003697">
    <property type="term" value="F:single-stranded DNA binding"/>
    <property type="evidence" value="ECO:0007669"/>
    <property type="project" value="InterPro"/>
</dbReference>
<evidence type="ECO:0000313" key="3">
    <source>
        <dbReference type="EMBL" id="MPM91469.1"/>
    </source>
</evidence>
<dbReference type="PROSITE" id="PS50935">
    <property type="entry name" value="SSB"/>
    <property type="match status" value="1"/>
</dbReference>
<dbReference type="InterPro" id="IPR012340">
    <property type="entry name" value="NA-bd_OB-fold"/>
</dbReference>
<evidence type="ECO:0000256" key="1">
    <source>
        <dbReference type="ARBA" id="ARBA00023125"/>
    </source>
</evidence>
<dbReference type="Gene3D" id="2.40.50.140">
    <property type="entry name" value="Nucleic acid-binding proteins"/>
    <property type="match status" value="1"/>
</dbReference>
<proteinExistence type="inferred from homology"/>
<dbReference type="GO" id="GO:0006260">
    <property type="term" value="P:DNA replication"/>
    <property type="evidence" value="ECO:0007669"/>
    <property type="project" value="InterPro"/>
</dbReference>
<accession>A0A645DQE0</accession>
<reference evidence="3" key="1">
    <citation type="submission" date="2019-08" db="EMBL/GenBank/DDBJ databases">
        <authorList>
            <person name="Kucharzyk K."/>
            <person name="Murdoch R.W."/>
            <person name="Higgins S."/>
            <person name="Loffler F."/>
        </authorList>
    </citation>
    <scope>NUCLEOTIDE SEQUENCE</scope>
</reference>
<dbReference type="InterPro" id="IPR011344">
    <property type="entry name" value="ssDNA-bd"/>
</dbReference>
<dbReference type="AlphaFoldDB" id="A0A645DQE0"/>
<evidence type="ECO:0000256" key="2">
    <source>
        <dbReference type="SAM" id="MobiDB-lite"/>
    </source>
</evidence>
<protein>
    <submittedName>
        <fullName evidence="3">Single-stranded DNA-binding protein</fullName>
    </submittedName>
</protein>